<protein>
    <submittedName>
        <fullName evidence="8">Transcriptional regulator</fullName>
    </submittedName>
</protein>
<name>A0A849K7Y5_9BURK</name>
<dbReference type="Gene3D" id="3.30.200.100">
    <property type="entry name" value="MucB/RseB, C-terminal domain"/>
    <property type="match status" value="1"/>
</dbReference>
<keyword evidence="9" id="KW-1185">Reference proteome</keyword>
<dbReference type="InterPro" id="IPR033434">
    <property type="entry name" value="MucB/RseB_N"/>
</dbReference>
<dbReference type="GO" id="GO:0030288">
    <property type="term" value="C:outer membrane-bounded periplasmic space"/>
    <property type="evidence" value="ECO:0007669"/>
    <property type="project" value="TreeGrafter"/>
</dbReference>
<evidence type="ECO:0000256" key="4">
    <source>
        <dbReference type="ARBA" id="ARBA00022764"/>
    </source>
</evidence>
<dbReference type="Pfam" id="PF17188">
    <property type="entry name" value="MucB_RseB_C"/>
    <property type="match status" value="1"/>
</dbReference>
<evidence type="ECO:0000259" key="7">
    <source>
        <dbReference type="Pfam" id="PF17188"/>
    </source>
</evidence>
<reference evidence="8 9" key="1">
    <citation type="submission" date="2020-05" db="EMBL/GenBank/DDBJ databases">
        <authorList>
            <person name="Khan S.A."/>
            <person name="Jeon C.O."/>
            <person name="Chun B.H."/>
        </authorList>
    </citation>
    <scope>NUCLEOTIDE SEQUENCE [LARGE SCALE GENOMIC DNA]</scope>
    <source>
        <strain evidence="8 9">B156</strain>
    </source>
</reference>
<dbReference type="EMBL" id="JABFCS010000001">
    <property type="protein sequence ID" value="NNU42187.1"/>
    <property type="molecule type" value="Genomic_DNA"/>
</dbReference>
<dbReference type="InterPro" id="IPR005588">
    <property type="entry name" value="MucB_RseB"/>
</dbReference>
<dbReference type="PANTHER" id="PTHR38782">
    <property type="match status" value="1"/>
</dbReference>
<proteinExistence type="inferred from homology"/>
<feature type="region of interest" description="Disordered" evidence="5">
    <location>
        <begin position="1"/>
        <end position="26"/>
    </location>
</feature>
<feature type="compositionally biased region" description="Basic and acidic residues" evidence="5">
    <location>
        <begin position="17"/>
        <end position="26"/>
    </location>
</feature>
<dbReference type="InterPro" id="IPR033436">
    <property type="entry name" value="MucB/RseB_C"/>
</dbReference>
<organism evidence="8 9">
    <name type="scientific">Ramlibacter montanisoli</name>
    <dbReference type="NCBI Taxonomy" id="2732512"/>
    <lineage>
        <taxon>Bacteria</taxon>
        <taxon>Pseudomonadati</taxon>
        <taxon>Pseudomonadota</taxon>
        <taxon>Betaproteobacteria</taxon>
        <taxon>Burkholderiales</taxon>
        <taxon>Comamonadaceae</taxon>
        <taxon>Ramlibacter</taxon>
    </lineage>
</organism>
<gene>
    <name evidence="8" type="ORF">HK415_01980</name>
</gene>
<dbReference type="PANTHER" id="PTHR38782:SF1">
    <property type="entry name" value="SIGMA-E FACTOR REGULATORY PROTEIN RSEB"/>
    <property type="match status" value="1"/>
</dbReference>
<keyword evidence="4" id="KW-0574">Periplasm</keyword>
<dbReference type="Proteomes" id="UP000552954">
    <property type="component" value="Unassembled WGS sequence"/>
</dbReference>
<dbReference type="PIRSF" id="PIRSF005427">
    <property type="entry name" value="RseB"/>
    <property type="match status" value="1"/>
</dbReference>
<dbReference type="CDD" id="cd16327">
    <property type="entry name" value="RseB"/>
    <property type="match status" value="1"/>
</dbReference>
<comment type="caution">
    <text evidence="8">The sequence shown here is derived from an EMBL/GenBank/DDBJ whole genome shotgun (WGS) entry which is preliminary data.</text>
</comment>
<dbReference type="GO" id="GO:0032885">
    <property type="term" value="P:regulation of polysaccharide biosynthetic process"/>
    <property type="evidence" value="ECO:0007669"/>
    <property type="project" value="TreeGrafter"/>
</dbReference>
<evidence type="ECO:0000313" key="8">
    <source>
        <dbReference type="EMBL" id="NNU42187.1"/>
    </source>
</evidence>
<feature type="domain" description="MucB/RseB N-terminal" evidence="6">
    <location>
        <begin position="31"/>
        <end position="207"/>
    </location>
</feature>
<dbReference type="GO" id="GO:0045152">
    <property type="term" value="F:antisigma factor binding"/>
    <property type="evidence" value="ECO:0007669"/>
    <property type="project" value="TreeGrafter"/>
</dbReference>
<sequence length="321" mass="35736">MLLAASQASAAGPGKLADPRPGDGRAERTVGEWLARMHDASRQRNYIGTFVVSSSNGSMSSARIWHACDGVRQVERIEALSGERRSTFRRDEEVLTFFPETKTVRSERREALGLFPELLKPDETAIPEFYKAKRVGSDRVAGFDADIVQVLPKDALRFGYRIWSEKKSGLVVKLQTVDEAGRVLEQAAFSELQLDAPVRMDKLAQMMAVPDGWRVEKSDAVKTTAAAEGWGLKTPVAGFKPTSCYKRTAEGIVQWIFSDGLASVSLFVEEYDRQRHLQEGSFASGATHTVTRRVQDWWVTAVGEVPPQTLRAFSLSLERRK</sequence>
<evidence type="ECO:0000256" key="2">
    <source>
        <dbReference type="ARBA" id="ARBA00008150"/>
    </source>
</evidence>
<evidence type="ECO:0000256" key="3">
    <source>
        <dbReference type="ARBA" id="ARBA00022729"/>
    </source>
</evidence>
<dbReference type="Gene3D" id="2.50.20.10">
    <property type="entry name" value="Lipoprotein localisation LolA/LolB/LppX"/>
    <property type="match status" value="1"/>
</dbReference>
<feature type="domain" description="MucB/RseB C-terminal" evidence="7">
    <location>
        <begin position="225"/>
        <end position="316"/>
    </location>
</feature>
<evidence type="ECO:0000256" key="1">
    <source>
        <dbReference type="ARBA" id="ARBA00004418"/>
    </source>
</evidence>
<comment type="subcellular location">
    <subcellularLocation>
        <location evidence="1">Periplasm</location>
    </subcellularLocation>
</comment>
<evidence type="ECO:0000259" key="6">
    <source>
        <dbReference type="Pfam" id="PF03888"/>
    </source>
</evidence>
<evidence type="ECO:0000256" key="5">
    <source>
        <dbReference type="SAM" id="MobiDB-lite"/>
    </source>
</evidence>
<comment type="similarity">
    <text evidence="2">Belongs to the RseB family.</text>
</comment>
<dbReference type="Pfam" id="PF03888">
    <property type="entry name" value="MucB_RseB"/>
    <property type="match status" value="1"/>
</dbReference>
<dbReference type="AlphaFoldDB" id="A0A849K7Y5"/>
<dbReference type="InterPro" id="IPR038484">
    <property type="entry name" value="MucB/RseB_C_sf"/>
</dbReference>
<evidence type="ECO:0000313" key="9">
    <source>
        <dbReference type="Proteomes" id="UP000552954"/>
    </source>
</evidence>
<keyword evidence="3" id="KW-0732">Signal</keyword>
<reference evidence="8 9" key="2">
    <citation type="submission" date="2020-06" db="EMBL/GenBank/DDBJ databases">
        <title>Ramlibacter rhizophilus sp. nov., isolated from rhizosphere soil of national flower Mugunghwa from South Korea.</title>
        <authorList>
            <person name="Zheng-Fei Y."/>
            <person name="Huan T."/>
        </authorList>
    </citation>
    <scope>NUCLEOTIDE SEQUENCE [LARGE SCALE GENOMIC DNA]</scope>
    <source>
        <strain evidence="8 9">B156</strain>
    </source>
</reference>
<accession>A0A849K7Y5</accession>